<dbReference type="InterPro" id="IPR036852">
    <property type="entry name" value="Peptidase_S8/S53_dom_sf"/>
</dbReference>
<dbReference type="PROSITE" id="PS51829">
    <property type="entry name" value="P_HOMO_B"/>
    <property type="match status" value="1"/>
</dbReference>
<evidence type="ECO:0000256" key="6">
    <source>
        <dbReference type="ARBA" id="ARBA00022837"/>
    </source>
</evidence>
<dbReference type="SUPFAM" id="SSF49785">
    <property type="entry name" value="Galactose-binding domain-like"/>
    <property type="match status" value="1"/>
</dbReference>
<comment type="similarity">
    <text evidence="1">Belongs to the peptidase S8 family. Furin subfamily.</text>
</comment>
<dbReference type="GO" id="GO:0005737">
    <property type="term" value="C:cytoplasm"/>
    <property type="evidence" value="ECO:0007669"/>
    <property type="project" value="UniProtKB-ARBA"/>
</dbReference>
<dbReference type="Pfam" id="PF00082">
    <property type="entry name" value="Peptidase_S8"/>
    <property type="match status" value="1"/>
</dbReference>
<evidence type="ECO:0000313" key="10">
    <source>
        <dbReference type="EMBL" id="GIL38136.1"/>
    </source>
</evidence>
<dbReference type="Pfam" id="PF01483">
    <property type="entry name" value="P_proprotein"/>
    <property type="match status" value="1"/>
</dbReference>
<dbReference type="PRINTS" id="PR00723">
    <property type="entry name" value="SUBTILISIN"/>
</dbReference>
<dbReference type="GO" id="GO:0004252">
    <property type="term" value="F:serine-type endopeptidase activity"/>
    <property type="evidence" value="ECO:0007669"/>
    <property type="project" value="UniProtKB-UniRule"/>
</dbReference>
<dbReference type="GO" id="GO:0016485">
    <property type="term" value="P:protein processing"/>
    <property type="evidence" value="ECO:0007669"/>
    <property type="project" value="TreeGrafter"/>
</dbReference>
<evidence type="ECO:0000313" key="11">
    <source>
        <dbReference type="Proteomes" id="UP000681075"/>
    </source>
</evidence>
<gene>
    <name evidence="10" type="ORF">TMPK1_03730</name>
</gene>
<evidence type="ECO:0000256" key="3">
    <source>
        <dbReference type="ARBA" id="ARBA00022729"/>
    </source>
</evidence>
<dbReference type="SUPFAM" id="SSF51120">
    <property type="entry name" value="beta-Roll"/>
    <property type="match status" value="2"/>
</dbReference>
<dbReference type="InterPro" id="IPR034182">
    <property type="entry name" value="Kexin/furin"/>
</dbReference>
<evidence type="ECO:0000256" key="5">
    <source>
        <dbReference type="ARBA" id="ARBA00022825"/>
    </source>
</evidence>
<dbReference type="Gene3D" id="2.60.40.2810">
    <property type="match status" value="1"/>
</dbReference>
<dbReference type="InterPro" id="IPR022398">
    <property type="entry name" value="Peptidase_S8_His-AS"/>
</dbReference>
<dbReference type="PROSITE" id="PS51892">
    <property type="entry name" value="SUBTILASE"/>
    <property type="match status" value="1"/>
</dbReference>
<reference evidence="10" key="1">
    <citation type="submission" date="2021-02" db="EMBL/GenBank/DDBJ databases">
        <title>Genome sequence of Rhodospirillales sp. strain TMPK1 isolated from soil.</title>
        <authorList>
            <person name="Nakai R."/>
            <person name="Kusada H."/>
            <person name="Tamaki H."/>
        </authorList>
    </citation>
    <scope>NUCLEOTIDE SEQUENCE</scope>
    <source>
        <strain evidence="10">TMPK1</strain>
    </source>
</reference>
<evidence type="ECO:0000256" key="8">
    <source>
        <dbReference type="PROSITE-ProRule" id="PRU01240"/>
    </source>
</evidence>
<evidence type="ECO:0000259" key="9">
    <source>
        <dbReference type="PROSITE" id="PS51829"/>
    </source>
</evidence>
<dbReference type="RefSeq" id="WP_420241091.1">
    <property type="nucleotide sequence ID" value="NZ_BOPV01000001.1"/>
</dbReference>
<proteinExistence type="inferred from homology"/>
<dbReference type="Gene3D" id="2.150.10.10">
    <property type="entry name" value="Serralysin-like metalloprotease, C-terminal"/>
    <property type="match status" value="2"/>
</dbReference>
<name>A0A8S8XAH2_9PROT</name>
<dbReference type="Pfam" id="PF17963">
    <property type="entry name" value="Big_9"/>
    <property type="match status" value="3"/>
</dbReference>
<accession>A0A8S8XAH2</accession>
<organism evidence="10 11">
    <name type="scientific">Roseiterribacter gracilis</name>
    <dbReference type="NCBI Taxonomy" id="2812848"/>
    <lineage>
        <taxon>Bacteria</taxon>
        <taxon>Pseudomonadati</taxon>
        <taxon>Pseudomonadota</taxon>
        <taxon>Alphaproteobacteria</taxon>
        <taxon>Rhodospirillales</taxon>
        <taxon>Roseiterribacteraceae</taxon>
        <taxon>Roseiterribacter</taxon>
    </lineage>
</organism>
<dbReference type="GO" id="GO:0012505">
    <property type="term" value="C:endomembrane system"/>
    <property type="evidence" value="ECO:0007669"/>
    <property type="project" value="UniProtKB-ARBA"/>
</dbReference>
<dbReference type="Pfam" id="PF00353">
    <property type="entry name" value="HemolysinCabind"/>
    <property type="match status" value="3"/>
</dbReference>
<dbReference type="InterPro" id="IPR008979">
    <property type="entry name" value="Galactose-bd-like_sf"/>
</dbReference>
<keyword evidence="5 8" id="KW-0720">Serine protease</keyword>
<dbReference type="InterPro" id="IPR002884">
    <property type="entry name" value="P_dom"/>
</dbReference>
<comment type="caution">
    <text evidence="10">The sequence shown here is derived from an EMBL/GenBank/DDBJ whole genome shotgun (WGS) entry which is preliminary data.</text>
</comment>
<dbReference type="InterPro" id="IPR011049">
    <property type="entry name" value="Serralysin-like_metalloprot_C"/>
</dbReference>
<keyword evidence="11" id="KW-1185">Reference proteome</keyword>
<evidence type="ECO:0000256" key="1">
    <source>
        <dbReference type="ARBA" id="ARBA00005325"/>
    </source>
</evidence>
<feature type="active site" description="Charge relay system" evidence="7 8">
    <location>
        <position position="257"/>
    </location>
</feature>
<protein>
    <recommendedName>
        <fullName evidence="9">P/Homo B domain-containing protein</fullName>
    </recommendedName>
</protein>
<dbReference type="PROSITE" id="PS00137">
    <property type="entry name" value="SUBTILASE_HIS"/>
    <property type="match status" value="1"/>
</dbReference>
<dbReference type="GO" id="GO:0005509">
    <property type="term" value="F:calcium ion binding"/>
    <property type="evidence" value="ECO:0007669"/>
    <property type="project" value="InterPro"/>
</dbReference>
<dbReference type="InterPro" id="IPR001343">
    <property type="entry name" value="Hemolysn_Ca-bd"/>
</dbReference>
<dbReference type="GO" id="GO:0016020">
    <property type="term" value="C:membrane"/>
    <property type="evidence" value="ECO:0007669"/>
    <property type="project" value="TreeGrafter"/>
</dbReference>
<dbReference type="InterPro" id="IPR000209">
    <property type="entry name" value="Peptidase_S8/S53_dom"/>
</dbReference>
<dbReference type="SUPFAM" id="SSF52743">
    <property type="entry name" value="Subtilisin-like"/>
    <property type="match status" value="1"/>
</dbReference>
<keyword evidence="4 8" id="KW-0378">Hydrolase</keyword>
<dbReference type="PRINTS" id="PR00313">
    <property type="entry name" value="CABNDNGRPT"/>
</dbReference>
<evidence type="ECO:0000256" key="4">
    <source>
        <dbReference type="ARBA" id="ARBA00022801"/>
    </source>
</evidence>
<evidence type="ECO:0000256" key="2">
    <source>
        <dbReference type="ARBA" id="ARBA00022670"/>
    </source>
</evidence>
<dbReference type="Gene3D" id="2.60.40.3440">
    <property type="match status" value="2"/>
</dbReference>
<dbReference type="Gene3D" id="2.60.120.260">
    <property type="entry name" value="Galactose-binding domain-like"/>
    <property type="match status" value="1"/>
</dbReference>
<evidence type="ECO:0000256" key="7">
    <source>
        <dbReference type="PIRSR" id="PIRSR615500-1"/>
    </source>
</evidence>
<dbReference type="CDD" id="cd04059">
    <property type="entry name" value="Peptidases_S8_Protein_convertases_Kexins_Furin-like"/>
    <property type="match status" value="1"/>
</dbReference>
<keyword evidence="3" id="KW-0732">Signal</keyword>
<keyword evidence="6" id="KW-0106">Calcium</keyword>
<dbReference type="NCBIfam" id="NF012211">
    <property type="entry name" value="tand_rpt_95"/>
    <property type="match status" value="2"/>
</dbReference>
<dbReference type="EMBL" id="BOPV01000001">
    <property type="protein sequence ID" value="GIL38136.1"/>
    <property type="molecule type" value="Genomic_DNA"/>
</dbReference>
<dbReference type="Proteomes" id="UP000681075">
    <property type="component" value="Unassembled WGS sequence"/>
</dbReference>
<feature type="active site" description="Charge relay system" evidence="7 8">
    <location>
        <position position="81"/>
    </location>
</feature>
<keyword evidence="2 8" id="KW-0645">Protease</keyword>
<dbReference type="AlphaFoldDB" id="A0A8S8XAH2"/>
<dbReference type="InterPro" id="IPR015500">
    <property type="entry name" value="Peptidase_S8_subtilisin-rel"/>
</dbReference>
<feature type="active site" description="Charge relay system" evidence="7 8">
    <location>
        <position position="43"/>
    </location>
</feature>
<feature type="domain" description="P/Homo B" evidence="9">
    <location>
        <begin position="331"/>
        <end position="474"/>
    </location>
</feature>
<sequence length="1139" mass="114545">MVAMNDPSFGSEWALGAGAWSLNVQPVWARGYTGKGIRVAVIDNGVQYTHPDLAPNYDAAHSYSYRDNVADAGPKTSSDSHGTLVAGTIAAAANGTDAVGVAYDATILSYQIGYGSAGSPTQYANAIKAAALNADIANNSWSYTTQFQDNFFGFSFAAAKAAVEQAANQGRNGLGTILVFSAGNNAGAGDDTNYHSFQNAPSIISVAATDSSGALWSGSTRGESILIAAPGANIVTSDLMGSSGYGSGNVATVSGTSLAAPELSGVVALMLDANPNLGWRDVQDILALTARQNVPTQATWRWNGATDWNGGARHFSNNYGFGLVDAAAAVRVAETWTQSQVSSNQAHSSITVSSALTIPDNGTVKSTVANSSHIAVEKAVVDLNLAHMDLGDLIVTLTSPKGTVATLMNRPGVTGSNTNGVTSPPTLSFEFSANTFWGESADGNWTLTVTDAHGNNIAGALNSWTLRLDGDAAAATKTVYYTDEFATLGLTSRQLLNTGGATVVNAAALSGNATFDLAHNSAIIAGKPLTVAAGTVVTQLFTGDGNDTITASDVGVWIDAGRGANTIKGGSGADTFVVRGSGDVIDGGAGNDTAVFTGKFADYTITAAGTGVLISGNGVSATLAHVETLKFSDTVYNVPQPTTPPIALADAVATTQEAPVTFAPLANDTPTPGATMHVGSTSAAAHGTIIKNADDTLTYRPNAGYVGADSFTYTIVDGLGGSSTATVTVQVGAVTPVANNDTASTKNATPVTLALLANDSDPVGNSLTVSAIVTGPTHGSVVINADKTVTYTPDAAWSGADSFTYVIDNGHGGTASALATINVAAPVVTTPPDGGGTPTLTLTPDTVFAMKDAALPIYPLANDAAGLHFNAIETGPAHGQIVVGLNNELVYLADAGYTGSDSFVYSAKDATGATGTATVSITVASALPSGTLKGTGSGATIVGGANNEILTGSGTDVLQGGGGNDNYFVSTSKTTVAEGASSGNDTIFSTVSYAAPGNVENVVTYYTGYVVATGNDQNNILALRGSGQMVGGAGDDLLIAGVGAAEMNGGAGADKFVLRAGSVGSKITDFQAGVDQLDLHLLPGLGSDPIASGVLKAIANSTSTEIWYDADGTAGAGAAVKLLTLSNFAPGGLTGHWWG</sequence>
<dbReference type="PANTHER" id="PTHR42884">
    <property type="entry name" value="PROPROTEIN CONVERTASE SUBTILISIN/KEXIN-RELATED"/>
    <property type="match status" value="1"/>
</dbReference>
<dbReference type="Gene3D" id="3.40.50.200">
    <property type="entry name" value="Peptidase S8/S53 domain"/>
    <property type="match status" value="1"/>
</dbReference>
<dbReference type="PANTHER" id="PTHR42884:SF14">
    <property type="entry name" value="NEUROENDOCRINE CONVERTASE 1"/>
    <property type="match status" value="1"/>
</dbReference>